<organism evidence="6 7">
    <name type="scientific">Shewanella frigidimarina (strain NCIMB 400)</name>
    <dbReference type="NCBI Taxonomy" id="318167"/>
    <lineage>
        <taxon>Bacteria</taxon>
        <taxon>Pseudomonadati</taxon>
        <taxon>Pseudomonadota</taxon>
        <taxon>Gammaproteobacteria</taxon>
        <taxon>Alteromonadales</taxon>
        <taxon>Shewanellaceae</taxon>
        <taxon>Shewanella</taxon>
    </lineage>
</organism>
<dbReference type="GO" id="GO:0000976">
    <property type="term" value="F:transcription cis-regulatory region binding"/>
    <property type="evidence" value="ECO:0007669"/>
    <property type="project" value="TreeGrafter"/>
</dbReference>
<accession>Q085R3</accession>
<dbReference type="Pfam" id="PF14246">
    <property type="entry name" value="TetR_C_7"/>
    <property type="match status" value="1"/>
</dbReference>
<keyword evidence="1" id="KW-0805">Transcription regulation</keyword>
<dbReference type="EMBL" id="CP000447">
    <property type="protein sequence ID" value="ABI71002.1"/>
    <property type="molecule type" value="Genomic_DNA"/>
</dbReference>
<evidence type="ECO:0000256" key="4">
    <source>
        <dbReference type="PROSITE-ProRule" id="PRU00335"/>
    </source>
</evidence>
<evidence type="ECO:0000313" key="7">
    <source>
        <dbReference type="Proteomes" id="UP000000684"/>
    </source>
</evidence>
<dbReference type="Gene3D" id="1.10.357.10">
    <property type="entry name" value="Tetracycline Repressor, domain 2"/>
    <property type="match status" value="1"/>
</dbReference>
<proteinExistence type="predicted"/>
<dbReference type="PROSITE" id="PS50977">
    <property type="entry name" value="HTH_TETR_2"/>
    <property type="match status" value="1"/>
</dbReference>
<dbReference type="InterPro" id="IPR009057">
    <property type="entry name" value="Homeodomain-like_sf"/>
</dbReference>
<reference evidence="6 7" key="1">
    <citation type="submission" date="2006-08" db="EMBL/GenBank/DDBJ databases">
        <title>Complete sequence of Shewanella frigidimarina NCIMB 400.</title>
        <authorList>
            <consortium name="US DOE Joint Genome Institute"/>
            <person name="Copeland A."/>
            <person name="Lucas S."/>
            <person name="Lapidus A."/>
            <person name="Barry K."/>
            <person name="Detter J.C."/>
            <person name="Glavina del Rio T."/>
            <person name="Hammon N."/>
            <person name="Israni S."/>
            <person name="Dalin E."/>
            <person name="Tice H."/>
            <person name="Pitluck S."/>
            <person name="Fredrickson J.K."/>
            <person name="Kolker E."/>
            <person name="McCuel L.A."/>
            <person name="DiChristina T."/>
            <person name="Nealson K.H."/>
            <person name="Newman D."/>
            <person name="Tiedje J.M."/>
            <person name="Zhou J."/>
            <person name="Romine M.F."/>
            <person name="Culley D.E."/>
            <person name="Serres M."/>
            <person name="Chertkov O."/>
            <person name="Brettin T."/>
            <person name="Bruce D."/>
            <person name="Han C."/>
            <person name="Tapia R."/>
            <person name="Gilna P."/>
            <person name="Schmutz J."/>
            <person name="Larimer F."/>
            <person name="Land M."/>
            <person name="Hauser L."/>
            <person name="Kyrpides N."/>
            <person name="Mikhailova N."/>
            <person name="Richardson P."/>
        </authorList>
    </citation>
    <scope>NUCLEOTIDE SEQUENCE [LARGE SCALE GENOMIC DNA]</scope>
    <source>
        <strain evidence="6 7">NCIMB 400</strain>
    </source>
</reference>
<dbReference type="PANTHER" id="PTHR30055">
    <property type="entry name" value="HTH-TYPE TRANSCRIPTIONAL REGULATOR RUTR"/>
    <property type="match status" value="1"/>
</dbReference>
<dbReference type="KEGG" id="sfr:Sfri_1149"/>
<sequence length="226" mass="25422">MLNGLIYGTNMTKKNTSLNNIEQISLSRSEQKRAQVLESAIDLFCHQGFPNTSMDEVAKHAGVSKQTVYSHFGSKDDLFVSAIESKCVVHQLTGDALIDAANPQRVILQFALQFGEMIVSKETMTVFKTCVAQADTHPEVSRLFYDAGPKHVLGLIRNYLKKVNEHGEYFFENPHESAVRLCLMLFGELKLRLELGLEIGDLLTTRQQYLQDTAGMFLRAHQVDVK</sequence>
<dbReference type="PANTHER" id="PTHR30055:SF146">
    <property type="entry name" value="HTH-TYPE TRANSCRIPTIONAL DUAL REGULATOR CECR"/>
    <property type="match status" value="1"/>
</dbReference>
<dbReference type="Gene3D" id="1.10.10.60">
    <property type="entry name" value="Homeodomain-like"/>
    <property type="match status" value="1"/>
</dbReference>
<dbReference type="InterPro" id="IPR050109">
    <property type="entry name" value="HTH-type_TetR-like_transc_reg"/>
</dbReference>
<dbReference type="AlphaFoldDB" id="Q085R3"/>
<keyword evidence="3" id="KW-0804">Transcription</keyword>
<dbReference type="FunFam" id="1.10.10.60:FF:000141">
    <property type="entry name" value="TetR family transcriptional regulator"/>
    <property type="match status" value="1"/>
</dbReference>
<protein>
    <submittedName>
        <fullName evidence="6">Transcriptional regulator, TetR family</fullName>
    </submittedName>
</protein>
<name>Q085R3_SHEFN</name>
<dbReference type="GO" id="GO:0003700">
    <property type="term" value="F:DNA-binding transcription factor activity"/>
    <property type="evidence" value="ECO:0007669"/>
    <property type="project" value="TreeGrafter"/>
</dbReference>
<evidence type="ECO:0000256" key="2">
    <source>
        <dbReference type="ARBA" id="ARBA00023125"/>
    </source>
</evidence>
<evidence type="ECO:0000259" key="5">
    <source>
        <dbReference type="PROSITE" id="PS50977"/>
    </source>
</evidence>
<dbReference type="SUPFAM" id="SSF46689">
    <property type="entry name" value="Homeodomain-like"/>
    <property type="match status" value="1"/>
</dbReference>
<gene>
    <name evidence="6" type="ordered locus">Sfri_1149</name>
</gene>
<evidence type="ECO:0000313" key="6">
    <source>
        <dbReference type="EMBL" id="ABI71002.1"/>
    </source>
</evidence>
<evidence type="ECO:0000256" key="1">
    <source>
        <dbReference type="ARBA" id="ARBA00023015"/>
    </source>
</evidence>
<keyword evidence="2 4" id="KW-0238">DNA-binding</keyword>
<dbReference type="PRINTS" id="PR00455">
    <property type="entry name" value="HTHTETR"/>
</dbReference>
<dbReference type="STRING" id="318167.Sfri_1149"/>
<dbReference type="Pfam" id="PF00440">
    <property type="entry name" value="TetR_N"/>
    <property type="match status" value="1"/>
</dbReference>
<keyword evidence="7" id="KW-1185">Reference proteome</keyword>
<feature type="domain" description="HTH tetR-type" evidence="5">
    <location>
        <begin position="30"/>
        <end position="90"/>
    </location>
</feature>
<dbReference type="eggNOG" id="COG1309">
    <property type="taxonomic scope" value="Bacteria"/>
</dbReference>
<feature type="DNA-binding region" description="H-T-H motif" evidence="4">
    <location>
        <begin position="53"/>
        <end position="72"/>
    </location>
</feature>
<dbReference type="Proteomes" id="UP000000684">
    <property type="component" value="Chromosome"/>
</dbReference>
<dbReference type="InterPro" id="IPR039536">
    <property type="entry name" value="TetR_C_Proteobacteria"/>
</dbReference>
<dbReference type="InterPro" id="IPR001647">
    <property type="entry name" value="HTH_TetR"/>
</dbReference>
<evidence type="ECO:0000256" key="3">
    <source>
        <dbReference type="ARBA" id="ARBA00023163"/>
    </source>
</evidence>
<dbReference type="HOGENOM" id="CLU_069356_27_0_6"/>